<dbReference type="SUPFAM" id="SSF50978">
    <property type="entry name" value="WD40 repeat-like"/>
    <property type="match status" value="2"/>
</dbReference>
<protein>
    <submittedName>
        <fullName evidence="9">WD repeat-containing protein 6</fullName>
    </submittedName>
</protein>
<evidence type="ECO:0000313" key="9">
    <source>
        <dbReference type="EMBL" id="MDI1491069.1"/>
    </source>
</evidence>
<reference evidence="9" key="1">
    <citation type="journal article" date="2023" name="Genome Biol. Evol.">
        <title>First Whole Genome Sequence and Flow Cytometry Genome Size Data for the Lichen-Forming Fungus Ramalina farinacea (Ascomycota).</title>
        <authorList>
            <person name="Llewellyn T."/>
            <person name="Mian S."/>
            <person name="Hill R."/>
            <person name="Leitch I.J."/>
            <person name="Gaya E."/>
        </authorList>
    </citation>
    <scope>NUCLEOTIDE SEQUENCE</scope>
    <source>
        <strain evidence="9">LIQ254RAFAR</strain>
    </source>
</reference>
<evidence type="ECO:0000256" key="7">
    <source>
        <dbReference type="SAM" id="MobiDB-lite"/>
    </source>
</evidence>
<dbReference type="GO" id="GO:0030488">
    <property type="term" value="P:tRNA methylation"/>
    <property type="evidence" value="ECO:0007669"/>
    <property type="project" value="TreeGrafter"/>
</dbReference>
<feature type="compositionally biased region" description="Basic and acidic residues" evidence="7">
    <location>
        <begin position="40"/>
        <end position="49"/>
    </location>
</feature>
<keyword evidence="4" id="KW-0819">tRNA processing</keyword>
<dbReference type="Pfam" id="PF00400">
    <property type="entry name" value="WD40"/>
    <property type="match status" value="1"/>
</dbReference>
<feature type="domain" description="DUF6314" evidence="8">
    <location>
        <begin position="147"/>
        <end position="312"/>
    </location>
</feature>
<keyword evidence="5" id="KW-0677">Repeat</keyword>
<keyword evidence="3" id="KW-0853">WD repeat</keyword>
<evidence type="ECO:0000256" key="5">
    <source>
        <dbReference type="ARBA" id="ARBA00022737"/>
    </source>
</evidence>
<gene>
    <name evidence="9" type="primary">WDR6</name>
    <name evidence="9" type="ORF">OHK93_002275</name>
</gene>
<evidence type="ECO:0000259" key="8">
    <source>
        <dbReference type="Pfam" id="PF19834"/>
    </source>
</evidence>
<dbReference type="PANTHER" id="PTHR14344">
    <property type="entry name" value="WD REPEAT PROTEIN"/>
    <property type="match status" value="1"/>
</dbReference>
<comment type="similarity">
    <text evidence="6">Belongs to the WD repeat WDR6 family.</text>
</comment>
<feature type="region of interest" description="Disordered" evidence="7">
    <location>
        <begin position="980"/>
        <end position="1001"/>
    </location>
</feature>
<feature type="region of interest" description="Disordered" evidence="7">
    <location>
        <begin position="33"/>
        <end position="54"/>
    </location>
</feature>
<keyword evidence="2" id="KW-0963">Cytoplasm</keyword>
<keyword evidence="10" id="KW-1185">Reference proteome</keyword>
<dbReference type="Gene3D" id="2.130.10.10">
    <property type="entry name" value="YVTN repeat-like/Quinoprotein amine dehydrogenase"/>
    <property type="match status" value="3"/>
</dbReference>
<dbReference type="Proteomes" id="UP001161017">
    <property type="component" value="Unassembled WGS sequence"/>
</dbReference>
<evidence type="ECO:0000256" key="2">
    <source>
        <dbReference type="ARBA" id="ARBA00022490"/>
    </source>
</evidence>
<dbReference type="SMART" id="SM00320">
    <property type="entry name" value="WD40"/>
    <property type="match status" value="5"/>
</dbReference>
<sequence length="1126" mass="123467">MGHGSRIWSVQFAGGHGRSPDLVSFGEDGTAQTWQLSPKEGNKVAHRDQSSPSMSITHKSAYAYHSGKNLWAHTIINGAGDDLALATGAADSRLVVYNMDTNFDSQSPMKKEISMQEVELDADKRDKLKGQPPNEAKSPTKDVFEAMQGEWELSRNIKSALPSHPSGNLEGRATLEPRDVTDAKYDAEMVYHEQGEFTSNNIPGLKMNAKRSYVYRYQKSSDAISVWFVKLDGISVDYLFHTLDFSNIPSLGLLSQQVSAKRLKATGHHLCEKDTYDPEYNFHLADAAISSWSIKYSVKGPQKDYVSVANYRMRQPGKQGKLESPFPVAQENDFKVKPSASASDSFKAYAWITSTELLATTAQGNIFLGTMNKSQHDSILEGQPKSVVPPSEHSVRWERVGSSIDLTSTSRINANATPGLALLTGNNASMYLYQHSSKKMSKLDEDDSKDGRKIGYIKIQTSLEPIGAKPKQQPKTKFLLRSLGSHHAELHGLTPDASPAVQSTLQLPANDQEALDEFVTTSSWISDNDDLVIEGSRQGALRIHSLLHRVTRLVEGVHGGETITTILPLAAHDLGESYHVLTAGRDGKCAYHEIRVNEDRSIDFQTIHIARTSFGPNIEGAYISPENLDVVIWGFSSTRFVVWNETEQAEMMSVECGGAHRHWSYFHHSDTGGGSFVWTKASSCNVYYQPRPSHRVLQQGGHGREIKAMAISPLLEHGHAGGATRLIATGAEDTTIRLFQFQGETLKCLHIMREHTTGVQKLLWSPDGRWLFSAGGCEEFFAWRVRMLNNLICVVCVARCPPVTEEKDLRITDFSLMKAPFSEDGGDSCLDFAISTVYSDSSIRIWKFNAESEDFAPPNPDRFTLLHSGTYGTNCLTQVQTLSSKILCNTSSDGHLALWQQPPTLPNQESNNLTPSHRQPIHQSSVASMLAIPLHTNLADTTKPPSATSKPPPHPPPPTNTLLITGGDDQSLALTLLTQQPTPSTSPSLQAPPPPPATATSKISPLLLIPNAHASAITALAYLGHQHIDNRNGMSLRFASVGNDQRMKTWMITVFSTNGGGGASDARVKKVGDVYTGVADASSLDGYWEGDAGTEGEREEGEKWKLMVAGIGMEVWNLDGLNISRD</sequence>
<dbReference type="Pfam" id="PF19834">
    <property type="entry name" value="DUF6314"/>
    <property type="match status" value="1"/>
</dbReference>
<evidence type="ECO:0000256" key="1">
    <source>
        <dbReference type="ARBA" id="ARBA00004496"/>
    </source>
</evidence>
<dbReference type="PANTHER" id="PTHR14344:SF3">
    <property type="entry name" value="WD REPEAT-CONTAINING PROTEIN 6"/>
    <property type="match status" value="1"/>
</dbReference>
<dbReference type="InterPro" id="IPR045632">
    <property type="entry name" value="DUF6314"/>
</dbReference>
<accession>A0AA43TX22</accession>
<dbReference type="InterPro" id="IPR015943">
    <property type="entry name" value="WD40/YVTN_repeat-like_dom_sf"/>
</dbReference>
<evidence type="ECO:0000256" key="3">
    <source>
        <dbReference type="ARBA" id="ARBA00022574"/>
    </source>
</evidence>
<feature type="region of interest" description="Disordered" evidence="7">
    <location>
        <begin position="938"/>
        <end position="966"/>
    </location>
</feature>
<comment type="caution">
    <text evidence="9">The sequence shown here is derived from an EMBL/GenBank/DDBJ whole genome shotgun (WGS) entry which is preliminary data.</text>
</comment>
<feature type="compositionally biased region" description="Polar residues" evidence="7">
    <location>
        <begin position="906"/>
        <end position="924"/>
    </location>
</feature>
<dbReference type="AlphaFoldDB" id="A0AA43TX22"/>
<dbReference type="InterPro" id="IPR051973">
    <property type="entry name" value="tRNA_Anticodon_Mtase-Reg"/>
</dbReference>
<dbReference type="InterPro" id="IPR036322">
    <property type="entry name" value="WD40_repeat_dom_sf"/>
</dbReference>
<comment type="subcellular location">
    <subcellularLocation>
        <location evidence="1">Cytoplasm</location>
    </subcellularLocation>
</comment>
<dbReference type="EMBL" id="JAPUFD010000013">
    <property type="protein sequence ID" value="MDI1491069.1"/>
    <property type="molecule type" value="Genomic_DNA"/>
</dbReference>
<evidence type="ECO:0000313" key="10">
    <source>
        <dbReference type="Proteomes" id="UP001161017"/>
    </source>
</evidence>
<evidence type="ECO:0000256" key="4">
    <source>
        <dbReference type="ARBA" id="ARBA00022694"/>
    </source>
</evidence>
<feature type="compositionally biased region" description="Pro residues" evidence="7">
    <location>
        <begin position="950"/>
        <end position="959"/>
    </location>
</feature>
<evidence type="ECO:0000256" key="6">
    <source>
        <dbReference type="ARBA" id="ARBA00038255"/>
    </source>
</evidence>
<feature type="compositionally biased region" description="Low complexity" evidence="7">
    <location>
        <begin position="980"/>
        <end position="989"/>
    </location>
</feature>
<proteinExistence type="inferred from homology"/>
<organism evidence="9 10">
    <name type="scientific">Ramalina farinacea</name>
    <dbReference type="NCBI Taxonomy" id="258253"/>
    <lineage>
        <taxon>Eukaryota</taxon>
        <taxon>Fungi</taxon>
        <taxon>Dikarya</taxon>
        <taxon>Ascomycota</taxon>
        <taxon>Pezizomycotina</taxon>
        <taxon>Lecanoromycetes</taxon>
        <taxon>OSLEUM clade</taxon>
        <taxon>Lecanoromycetidae</taxon>
        <taxon>Lecanorales</taxon>
        <taxon>Lecanorineae</taxon>
        <taxon>Ramalinaceae</taxon>
        <taxon>Ramalina</taxon>
    </lineage>
</organism>
<feature type="region of interest" description="Disordered" evidence="7">
    <location>
        <begin position="899"/>
        <end position="924"/>
    </location>
</feature>
<name>A0AA43TX22_9LECA</name>
<dbReference type="GO" id="GO:0005737">
    <property type="term" value="C:cytoplasm"/>
    <property type="evidence" value="ECO:0007669"/>
    <property type="project" value="UniProtKB-SubCell"/>
</dbReference>
<dbReference type="InterPro" id="IPR001680">
    <property type="entry name" value="WD40_rpt"/>
</dbReference>